<organism evidence="3 4">
    <name type="scientific">Dictyostelium purpureum</name>
    <name type="common">Slime mold</name>
    <dbReference type="NCBI Taxonomy" id="5786"/>
    <lineage>
        <taxon>Eukaryota</taxon>
        <taxon>Amoebozoa</taxon>
        <taxon>Evosea</taxon>
        <taxon>Eumycetozoa</taxon>
        <taxon>Dictyostelia</taxon>
        <taxon>Dictyosteliales</taxon>
        <taxon>Dictyosteliaceae</taxon>
        <taxon>Dictyostelium</taxon>
    </lineage>
</organism>
<dbReference type="InterPro" id="IPR040226">
    <property type="entry name" value="THH1/TOM1/TOM3"/>
</dbReference>
<keyword evidence="2" id="KW-0812">Transmembrane</keyword>
<protein>
    <recommendedName>
        <fullName evidence="5">EGF-like domain-containing protein</fullName>
    </recommendedName>
</protein>
<reference evidence="4" key="1">
    <citation type="journal article" date="2011" name="Genome Biol.">
        <title>Comparative genomics of the social amoebae Dictyostelium discoideum and Dictyostelium purpureum.</title>
        <authorList>
            <consortium name="US DOE Joint Genome Institute (JGI-PGF)"/>
            <person name="Sucgang R."/>
            <person name="Kuo A."/>
            <person name="Tian X."/>
            <person name="Salerno W."/>
            <person name="Parikh A."/>
            <person name="Feasley C.L."/>
            <person name="Dalin E."/>
            <person name="Tu H."/>
            <person name="Huang E."/>
            <person name="Barry K."/>
            <person name="Lindquist E."/>
            <person name="Shapiro H."/>
            <person name="Bruce D."/>
            <person name="Schmutz J."/>
            <person name="Salamov A."/>
            <person name="Fey P."/>
            <person name="Gaudet P."/>
            <person name="Anjard C."/>
            <person name="Babu M.M."/>
            <person name="Basu S."/>
            <person name="Bushmanova Y."/>
            <person name="van der Wel H."/>
            <person name="Katoh-Kurasawa M."/>
            <person name="Dinh C."/>
            <person name="Coutinho P.M."/>
            <person name="Saito T."/>
            <person name="Elias M."/>
            <person name="Schaap P."/>
            <person name="Kay R.R."/>
            <person name="Henrissat B."/>
            <person name="Eichinger L."/>
            <person name="Rivero F."/>
            <person name="Putnam N.H."/>
            <person name="West C.M."/>
            <person name="Loomis W.F."/>
            <person name="Chisholm R.L."/>
            <person name="Shaulsky G."/>
            <person name="Strassmann J.E."/>
            <person name="Queller D.C."/>
            <person name="Kuspa A."/>
            <person name="Grigoriev I.V."/>
        </authorList>
    </citation>
    <scope>NUCLEOTIDE SEQUENCE [LARGE SCALE GENOMIC DNA]</scope>
    <source>
        <strain evidence="4">QSDP1</strain>
    </source>
</reference>
<evidence type="ECO:0000256" key="1">
    <source>
        <dbReference type="SAM" id="MobiDB-lite"/>
    </source>
</evidence>
<feature type="transmembrane region" description="Helical" evidence="2">
    <location>
        <begin position="185"/>
        <end position="209"/>
    </location>
</feature>
<feature type="transmembrane region" description="Helical" evidence="2">
    <location>
        <begin position="264"/>
        <end position="291"/>
    </location>
</feature>
<feature type="compositionally biased region" description="Polar residues" evidence="1">
    <location>
        <begin position="341"/>
        <end position="355"/>
    </location>
</feature>
<keyword evidence="2" id="KW-0472">Membrane</keyword>
<feature type="compositionally biased region" description="Low complexity" evidence="1">
    <location>
        <begin position="451"/>
        <end position="462"/>
    </location>
</feature>
<dbReference type="PANTHER" id="PTHR31142">
    <property type="entry name" value="TOBAMOVIRUS MULTIPLICATION PROTEIN 1-LIKE ISOFORM X1"/>
    <property type="match status" value="1"/>
</dbReference>
<feature type="compositionally biased region" description="Basic and acidic residues" evidence="1">
    <location>
        <begin position="366"/>
        <end position="378"/>
    </location>
</feature>
<feature type="compositionally biased region" description="Low complexity" evidence="1">
    <location>
        <begin position="424"/>
        <end position="442"/>
    </location>
</feature>
<dbReference type="Proteomes" id="UP000001064">
    <property type="component" value="Unassembled WGS sequence"/>
</dbReference>
<feature type="transmembrane region" description="Helical" evidence="2">
    <location>
        <begin position="297"/>
        <end position="318"/>
    </location>
</feature>
<dbReference type="GeneID" id="10505436"/>
<feature type="compositionally biased region" description="Low complexity" evidence="1">
    <location>
        <begin position="356"/>
        <end position="365"/>
    </location>
</feature>
<dbReference type="OMA" id="NHIVVLI"/>
<dbReference type="VEuPathDB" id="AmoebaDB:DICPUDRAFT_84618"/>
<name>F1A376_DICPU</name>
<evidence type="ECO:0008006" key="5">
    <source>
        <dbReference type="Google" id="ProtNLM"/>
    </source>
</evidence>
<dbReference type="AlphaFoldDB" id="F1A376"/>
<dbReference type="KEGG" id="dpp:DICPUDRAFT_84618"/>
<proteinExistence type="predicted"/>
<feature type="compositionally biased region" description="Low complexity" evidence="1">
    <location>
        <begin position="379"/>
        <end position="414"/>
    </location>
</feature>
<accession>F1A376</accession>
<dbReference type="EMBL" id="GL871444">
    <property type="protein sequence ID" value="EGC29357.1"/>
    <property type="molecule type" value="Genomic_DNA"/>
</dbReference>
<feature type="transmembrane region" description="Helical" evidence="2">
    <location>
        <begin position="141"/>
        <end position="164"/>
    </location>
</feature>
<dbReference type="eggNOG" id="ENOG502RCK7">
    <property type="taxonomic scope" value="Eukaryota"/>
</dbReference>
<feature type="region of interest" description="Disordered" evidence="1">
    <location>
        <begin position="327"/>
        <end position="473"/>
    </location>
</feature>
<dbReference type="OrthoDB" id="19798at2759"/>
<evidence type="ECO:0000313" key="4">
    <source>
        <dbReference type="Proteomes" id="UP000001064"/>
    </source>
</evidence>
<keyword evidence="2" id="KW-1133">Transmembrane helix</keyword>
<feature type="transmembrane region" description="Helical" evidence="2">
    <location>
        <begin position="102"/>
        <end position="121"/>
    </location>
</feature>
<feature type="transmembrane region" description="Helical" evidence="2">
    <location>
        <begin position="64"/>
        <end position="82"/>
    </location>
</feature>
<gene>
    <name evidence="3" type="ORF">DICPUDRAFT_84618</name>
</gene>
<dbReference type="RefSeq" id="XP_003294121.1">
    <property type="nucleotide sequence ID" value="XM_003294073.1"/>
</dbReference>
<feature type="transmembrane region" description="Helical" evidence="2">
    <location>
        <begin position="221"/>
        <end position="244"/>
    </location>
</feature>
<dbReference type="InParanoid" id="F1A376"/>
<sequence length="501" mass="56858">MYNLLETINDTDNINLNFVNCNGTSSDCSGHGTCTNGLCKCIGLYTGGECETHYEVSLGGSYKAFRFIFLAIFVVLAGITIFQAYKSFFFWKSGKLVYRLKFMNHIVVLIFELLRIIYFITDPWGYRNYVSRATSEILYNFPIYFVFTAYIILLIYWCYTYSVISYKLKPKGIDGPIQKRTLLKAIPIFIFINIIWFIFEIIRIILGAIGKDKGSVYNNAYNAWVGVACFSTLICFSIYGSLLIKKIRLLPTSEKEKSATVKRLTIITICVSVSLFISILPPILFFFLGFYNSPRGMLTNVSVVHGIEAILTIELLYIMKPKEVFNGNNSDSEKSKKKSNITKTRSESVSYYKQHNSSPNASPRNSPRDSRFSKEIKEPNFSSSFTPSTPPTNNLDNSFHNQHNNNDNLNSSNDEIINHHDHSSNSSNNDNSSNENSNVTTENETEPMVFINTRNNNNNNTTSDDDNNENNNNNIEIEMNENIQQNGASETVESDSVDQNV</sequence>
<evidence type="ECO:0000256" key="2">
    <source>
        <dbReference type="SAM" id="Phobius"/>
    </source>
</evidence>
<keyword evidence="4" id="KW-1185">Reference proteome</keyword>
<dbReference type="PANTHER" id="PTHR31142:SF33">
    <property type="entry name" value="EGF-LIKE DOMAIN-CONTAINING PROTEIN-RELATED"/>
    <property type="match status" value="1"/>
</dbReference>
<evidence type="ECO:0000313" key="3">
    <source>
        <dbReference type="EMBL" id="EGC29357.1"/>
    </source>
</evidence>